<comment type="caution">
    <text evidence="2">The sequence shown here is derived from an EMBL/GenBank/DDBJ whole genome shotgun (WGS) entry which is preliminary data.</text>
</comment>
<name>A0AAW1CYT5_9HEMI</name>
<dbReference type="Gene3D" id="3.30.420.10">
    <property type="entry name" value="Ribonuclease H-like superfamily/Ribonuclease H"/>
    <property type="match status" value="1"/>
</dbReference>
<dbReference type="GO" id="GO:0004523">
    <property type="term" value="F:RNA-DNA hybrid ribonuclease activity"/>
    <property type="evidence" value="ECO:0007669"/>
    <property type="project" value="InterPro"/>
</dbReference>
<gene>
    <name evidence="2" type="ORF">O3M35_012433</name>
</gene>
<accession>A0AAW1CYT5</accession>
<dbReference type="InterPro" id="IPR036397">
    <property type="entry name" value="RNaseH_sf"/>
</dbReference>
<keyword evidence="3" id="KW-1185">Reference proteome</keyword>
<evidence type="ECO:0000313" key="3">
    <source>
        <dbReference type="Proteomes" id="UP001461498"/>
    </source>
</evidence>
<sequence length="200" mass="22589">MRVKPENSECSVYSAELFAVIEALHYLTSVNSASAIIFTDCRRALDAIANAKLSGNTTQPVLDILKKLHDFKMGNKFIRIAWINGHIGIKENGKVDTLAKQATLLDDFIDQPIPAYDIRNTRQAKMKADWQAAYDGNNTGMFYKSYCVRDGKKQWFQNLSLSRKAIRQLCRLRSNHAICSSYLHRIGKVPINMCSVCGVR</sequence>
<reference evidence="2 3" key="1">
    <citation type="submission" date="2022-12" db="EMBL/GenBank/DDBJ databases">
        <title>Chromosome-level genome assembly of true bugs.</title>
        <authorList>
            <person name="Ma L."/>
            <person name="Li H."/>
        </authorList>
    </citation>
    <scope>NUCLEOTIDE SEQUENCE [LARGE SCALE GENOMIC DNA]</scope>
    <source>
        <strain evidence="2">Lab_2022b</strain>
    </source>
</reference>
<dbReference type="CDD" id="cd09276">
    <property type="entry name" value="Rnase_HI_RT_non_LTR"/>
    <property type="match status" value="1"/>
</dbReference>
<dbReference type="SUPFAM" id="SSF53098">
    <property type="entry name" value="Ribonuclease H-like"/>
    <property type="match status" value="1"/>
</dbReference>
<evidence type="ECO:0000313" key="2">
    <source>
        <dbReference type="EMBL" id="KAK9501762.1"/>
    </source>
</evidence>
<dbReference type="EMBL" id="JAPXFL010000009">
    <property type="protein sequence ID" value="KAK9501762.1"/>
    <property type="molecule type" value="Genomic_DNA"/>
</dbReference>
<dbReference type="Proteomes" id="UP001461498">
    <property type="component" value="Unassembled WGS sequence"/>
</dbReference>
<dbReference type="AlphaFoldDB" id="A0AAW1CYT5"/>
<feature type="domain" description="RNase H type-1" evidence="1">
    <location>
        <begin position="1"/>
        <end position="104"/>
    </location>
</feature>
<evidence type="ECO:0000259" key="1">
    <source>
        <dbReference type="PROSITE" id="PS50879"/>
    </source>
</evidence>
<dbReference type="InterPro" id="IPR012337">
    <property type="entry name" value="RNaseH-like_sf"/>
</dbReference>
<dbReference type="InterPro" id="IPR002156">
    <property type="entry name" value="RNaseH_domain"/>
</dbReference>
<dbReference type="Pfam" id="PF00075">
    <property type="entry name" value="RNase_H"/>
    <property type="match status" value="1"/>
</dbReference>
<protein>
    <recommendedName>
        <fullName evidence="1">RNase H type-1 domain-containing protein</fullName>
    </recommendedName>
</protein>
<dbReference type="PROSITE" id="PS50879">
    <property type="entry name" value="RNASE_H_1"/>
    <property type="match status" value="1"/>
</dbReference>
<dbReference type="GO" id="GO:0003676">
    <property type="term" value="F:nucleic acid binding"/>
    <property type="evidence" value="ECO:0007669"/>
    <property type="project" value="InterPro"/>
</dbReference>
<organism evidence="2 3">
    <name type="scientific">Rhynocoris fuscipes</name>
    <dbReference type="NCBI Taxonomy" id="488301"/>
    <lineage>
        <taxon>Eukaryota</taxon>
        <taxon>Metazoa</taxon>
        <taxon>Ecdysozoa</taxon>
        <taxon>Arthropoda</taxon>
        <taxon>Hexapoda</taxon>
        <taxon>Insecta</taxon>
        <taxon>Pterygota</taxon>
        <taxon>Neoptera</taxon>
        <taxon>Paraneoptera</taxon>
        <taxon>Hemiptera</taxon>
        <taxon>Heteroptera</taxon>
        <taxon>Panheteroptera</taxon>
        <taxon>Cimicomorpha</taxon>
        <taxon>Reduviidae</taxon>
        <taxon>Harpactorinae</taxon>
        <taxon>Harpactorini</taxon>
        <taxon>Rhynocoris</taxon>
    </lineage>
</organism>
<proteinExistence type="predicted"/>